<dbReference type="InterPro" id="IPR009000">
    <property type="entry name" value="Transl_B-barrel_sf"/>
</dbReference>
<dbReference type="InterPro" id="IPR044138">
    <property type="entry name" value="CysN_II"/>
</dbReference>
<evidence type="ECO:0000256" key="6">
    <source>
        <dbReference type="ARBA" id="ARBA00023134"/>
    </source>
</evidence>
<dbReference type="PROSITE" id="PS00301">
    <property type="entry name" value="G_TR_1"/>
    <property type="match status" value="1"/>
</dbReference>
<feature type="domain" description="Tr-type G" evidence="7">
    <location>
        <begin position="1"/>
        <end position="213"/>
    </location>
</feature>
<keyword evidence="3 8" id="KW-0548">Nucleotidyltransferase</keyword>
<dbReference type="FunFam" id="3.40.50.300:FF:000119">
    <property type="entry name" value="Sulfate adenylyltransferase subunit 1"/>
    <property type="match status" value="1"/>
</dbReference>
<keyword evidence="4" id="KW-0547">Nucleotide-binding</keyword>
<dbReference type="EC" id="2.7.7.4" evidence="1"/>
<protein>
    <recommendedName>
        <fullName evidence="1">sulfate adenylyltransferase</fullName>
        <ecNumber evidence="1">2.7.7.4</ecNumber>
    </recommendedName>
</protein>
<comment type="caution">
    <text evidence="8">The sequence shown here is derived from an EMBL/GenBank/DDBJ whole genome shotgun (WGS) entry which is preliminary data.</text>
</comment>
<dbReference type="GO" id="GO:0005525">
    <property type="term" value="F:GTP binding"/>
    <property type="evidence" value="ECO:0007669"/>
    <property type="project" value="UniProtKB-KW"/>
</dbReference>
<dbReference type="InterPro" id="IPR031157">
    <property type="entry name" value="G_TR_CS"/>
</dbReference>
<sequence length="418" mass="46649">MERLRFATVGSVDDGKSTLIGRLLYDSKSIFEDQLEHIEAVSKRRGDDYVDLSLLTDGLRAEREQGITIDVAYRYFATPKRSFIIADCPGHIQYTRNMITGASNVDLAIVLIDARTGVIEQTRRHSLLVSLLGVPHLVICVNKMDLVDYDQTVFDRIREEFEEFASRLDLQDVTFLPISALAGDNVVTRSSSMPWFEGSTLLHHLESVYTASDDNRIDTRFPVQFVIRPQRSDFPDYRGFAGQVAGGVLRVGDDVMVLPSGLTSTITGIDSPLGPVEKAEPGDAVTLLLADDLSITRGDMICRPNNRPRVSQELEAMLCWMDDASPMQQNKIYSIKHTTNTARAKITEVLYRLNISTLHRETDVSQLQMNEIGRVTLHTTAPLMFDDYHQNRSTGCFIIVDESTGQTAGAGMLLSPRT</sequence>
<dbReference type="Proteomes" id="UP000051017">
    <property type="component" value="Unassembled WGS sequence"/>
</dbReference>
<proteinExistence type="predicted"/>
<dbReference type="CDD" id="cd03695">
    <property type="entry name" value="CysN_NodQ_II"/>
    <property type="match status" value="1"/>
</dbReference>
<evidence type="ECO:0000256" key="3">
    <source>
        <dbReference type="ARBA" id="ARBA00022695"/>
    </source>
</evidence>
<dbReference type="PANTHER" id="PTHR23115">
    <property type="entry name" value="TRANSLATION FACTOR"/>
    <property type="match status" value="1"/>
</dbReference>
<evidence type="ECO:0000256" key="5">
    <source>
        <dbReference type="ARBA" id="ARBA00022840"/>
    </source>
</evidence>
<dbReference type="SUPFAM" id="SSF50465">
    <property type="entry name" value="EF-Tu/eEF-1alpha/eIF2-gamma C-terminal domain"/>
    <property type="match status" value="1"/>
</dbReference>
<dbReference type="InterPro" id="IPR041757">
    <property type="entry name" value="CysN_GTP-bd"/>
</dbReference>
<dbReference type="InterPro" id="IPR027417">
    <property type="entry name" value="P-loop_NTPase"/>
</dbReference>
<gene>
    <name evidence="8" type="ORF">ABR75_07230</name>
</gene>
<keyword evidence="5" id="KW-0067">ATP-binding</keyword>
<dbReference type="GO" id="GO:0005524">
    <property type="term" value="F:ATP binding"/>
    <property type="evidence" value="ECO:0007669"/>
    <property type="project" value="UniProtKB-KW"/>
</dbReference>
<dbReference type="InterPro" id="IPR054696">
    <property type="entry name" value="GTP-eEF1A_C"/>
</dbReference>
<dbReference type="GO" id="GO:0004781">
    <property type="term" value="F:sulfate adenylyltransferase (ATP) activity"/>
    <property type="evidence" value="ECO:0007669"/>
    <property type="project" value="UniProtKB-EC"/>
</dbReference>
<dbReference type="InterPro" id="IPR009001">
    <property type="entry name" value="Transl_elong_EF1A/Init_IF2_C"/>
</dbReference>
<dbReference type="InterPro" id="IPR000795">
    <property type="entry name" value="T_Tr_GTP-bd_dom"/>
</dbReference>
<dbReference type="AlphaFoldDB" id="A0A0R2QJM5"/>
<dbReference type="PRINTS" id="PR00315">
    <property type="entry name" value="ELONGATNFCT"/>
</dbReference>
<dbReference type="GO" id="GO:0003924">
    <property type="term" value="F:GTPase activity"/>
    <property type="evidence" value="ECO:0007669"/>
    <property type="project" value="InterPro"/>
</dbReference>
<dbReference type="CDD" id="cd04095">
    <property type="entry name" value="CysN_NoDQ_III"/>
    <property type="match status" value="1"/>
</dbReference>
<dbReference type="InterPro" id="IPR050100">
    <property type="entry name" value="TRAFAC_GTPase_members"/>
</dbReference>
<dbReference type="Pfam" id="PF00009">
    <property type="entry name" value="GTP_EFTU"/>
    <property type="match status" value="1"/>
</dbReference>
<keyword evidence="6" id="KW-0342">GTP-binding</keyword>
<dbReference type="EMBL" id="LIBJ01000020">
    <property type="protein sequence ID" value="KRO49323.1"/>
    <property type="molecule type" value="Genomic_DNA"/>
</dbReference>
<dbReference type="Gene3D" id="2.40.30.10">
    <property type="entry name" value="Translation factors"/>
    <property type="match status" value="2"/>
</dbReference>
<dbReference type="NCBIfam" id="TIGR02034">
    <property type="entry name" value="CysN"/>
    <property type="match status" value="1"/>
</dbReference>
<evidence type="ECO:0000313" key="9">
    <source>
        <dbReference type="Proteomes" id="UP000051017"/>
    </source>
</evidence>
<evidence type="ECO:0000259" key="7">
    <source>
        <dbReference type="PROSITE" id="PS51722"/>
    </source>
</evidence>
<evidence type="ECO:0000256" key="2">
    <source>
        <dbReference type="ARBA" id="ARBA00022679"/>
    </source>
</evidence>
<dbReference type="Gene3D" id="3.40.50.300">
    <property type="entry name" value="P-loop containing nucleotide triphosphate hydrolases"/>
    <property type="match status" value="1"/>
</dbReference>
<dbReference type="CDD" id="cd04166">
    <property type="entry name" value="CysN_ATPS"/>
    <property type="match status" value="1"/>
</dbReference>
<accession>A0A0R2QJM5</accession>
<evidence type="ECO:0000313" key="8">
    <source>
        <dbReference type="EMBL" id="KRO49323.1"/>
    </source>
</evidence>
<dbReference type="GO" id="GO:0006790">
    <property type="term" value="P:sulfur compound metabolic process"/>
    <property type="evidence" value="ECO:0007669"/>
    <property type="project" value="InterPro"/>
</dbReference>
<organism evidence="8 9">
    <name type="scientific">Acidimicrobiia bacterium BACL6 MAG-120924-bin43</name>
    <dbReference type="NCBI Taxonomy" id="1655583"/>
    <lineage>
        <taxon>Bacteria</taxon>
        <taxon>Bacillati</taxon>
        <taxon>Actinomycetota</taxon>
        <taxon>Acidimicrobiia</taxon>
        <taxon>acIV cluster</taxon>
    </lineage>
</organism>
<name>A0A0R2QJM5_9ACTN</name>
<reference evidence="8 9" key="1">
    <citation type="submission" date="2015-10" db="EMBL/GenBank/DDBJ databases">
        <title>Metagenome-Assembled Genomes uncover a global brackish microbiome.</title>
        <authorList>
            <person name="Hugerth L.W."/>
            <person name="Larsson J."/>
            <person name="Alneberg J."/>
            <person name="Lindh M.V."/>
            <person name="Legrand C."/>
            <person name="Pinhassi J."/>
            <person name="Andersson A.F."/>
        </authorList>
    </citation>
    <scope>NUCLEOTIDE SEQUENCE [LARGE SCALE GENOMIC DNA]</scope>
    <source>
        <strain evidence="8">BACL6 MAG-120924-bin43</strain>
    </source>
</reference>
<dbReference type="PROSITE" id="PS51722">
    <property type="entry name" value="G_TR_2"/>
    <property type="match status" value="1"/>
</dbReference>
<dbReference type="SUPFAM" id="SSF52540">
    <property type="entry name" value="P-loop containing nucleoside triphosphate hydrolases"/>
    <property type="match status" value="1"/>
</dbReference>
<keyword evidence="2 8" id="KW-0808">Transferase</keyword>
<evidence type="ECO:0000256" key="4">
    <source>
        <dbReference type="ARBA" id="ARBA00022741"/>
    </source>
</evidence>
<dbReference type="InterPro" id="IPR044139">
    <property type="entry name" value="CysN_NoDQ_III"/>
</dbReference>
<evidence type="ECO:0000256" key="1">
    <source>
        <dbReference type="ARBA" id="ARBA00012391"/>
    </source>
</evidence>
<dbReference type="Pfam" id="PF22594">
    <property type="entry name" value="GTP-eEF1A_C"/>
    <property type="match status" value="1"/>
</dbReference>
<dbReference type="InterPro" id="IPR011779">
    <property type="entry name" value="SO4_adenylTrfase_lsu"/>
</dbReference>
<dbReference type="SUPFAM" id="SSF50447">
    <property type="entry name" value="Translation proteins"/>
    <property type="match status" value="1"/>
</dbReference>